<dbReference type="Gene3D" id="3.30.1450.10">
    <property type="match status" value="1"/>
</dbReference>
<dbReference type="EMBL" id="QZCH01000001">
    <property type="protein sequence ID" value="RJG51474.1"/>
    <property type="molecule type" value="Genomic_DNA"/>
</dbReference>
<dbReference type="Pfam" id="PF04355">
    <property type="entry name" value="BamE"/>
    <property type="match status" value="1"/>
</dbReference>
<proteinExistence type="predicted"/>
<evidence type="ECO:0000256" key="2">
    <source>
        <dbReference type="ARBA" id="ARBA00023136"/>
    </source>
</evidence>
<keyword evidence="1 3" id="KW-0732">Signal</keyword>
<reference evidence="5 6" key="1">
    <citation type="submission" date="2018-09" db="EMBL/GenBank/DDBJ databases">
        <authorList>
            <person name="Wang F."/>
        </authorList>
    </citation>
    <scope>NUCLEOTIDE SEQUENCE [LARGE SCALE GENOMIC DNA]</scope>
    <source>
        <strain evidence="5 6">PLHSC7-2</strain>
    </source>
</reference>
<evidence type="ECO:0000259" key="4">
    <source>
        <dbReference type="Pfam" id="PF04355"/>
    </source>
</evidence>
<evidence type="ECO:0000313" key="6">
    <source>
        <dbReference type="Proteomes" id="UP000283255"/>
    </source>
</evidence>
<reference evidence="5 6" key="2">
    <citation type="submission" date="2019-01" db="EMBL/GenBank/DDBJ databases">
        <title>Motilimonas pumilus sp. nov., isolated from the gut of sea cucumber (Apostichopus japonicus).</title>
        <authorList>
            <person name="Wang F.-Q."/>
            <person name="Ren L.-H."/>
            <person name="Lin Y.-W."/>
            <person name="Sun G.-H."/>
            <person name="Du Z.-J."/>
            <person name="Zhao J.-X."/>
            <person name="Liu X.-J."/>
            <person name="Liu L.-J."/>
        </authorList>
    </citation>
    <scope>NUCLEOTIDE SEQUENCE [LARGE SCALE GENOMIC DNA]</scope>
    <source>
        <strain evidence="5 6">PLHSC7-2</strain>
    </source>
</reference>
<protein>
    <submittedName>
        <fullName evidence="5">Outer membrane protein assembly factor BamE</fullName>
    </submittedName>
</protein>
<comment type="caution">
    <text evidence="5">The sequence shown here is derived from an EMBL/GenBank/DDBJ whole genome shotgun (WGS) entry which is preliminary data.</text>
</comment>
<dbReference type="InterPro" id="IPR037873">
    <property type="entry name" value="BamE-like"/>
</dbReference>
<dbReference type="GO" id="GO:0019867">
    <property type="term" value="C:outer membrane"/>
    <property type="evidence" value="ECO:0007669"/>
    <property type="project" value="InterPro"/>
</dbReference>
<evidence type="ECO:0000313" key="5">
    <source>
        <dbReference type="EMBL" id="RJG51474.1"/>
    </source>
</evidence>
<dbReference type="AlphaFoldDB" id="A0A418YKG2"/>
<feature type="chain" id="PRO_5019287918" evidence="3">
    <location>
        <begin position="24"/>
        <end position="194"/>
    </location>
</feature>
<gene>
    <name evidence="5" type="primary">bamE</name>
    <name evidence="5" type="ORF">D1Z90_01710</name>
</gene>
<keyword evidence="6" id="KW-1185">Reference proteome</keyword>
<organism evidence="5 6">
    <name type="scientific">Motilimonas pumila</name>
    <dbReference type="NCBI Taxonomy" id="2303987"/>
    <lineage>
        <taxon>Bacteria</taxon>
        <taxon>Pseudomonadati</taxon>
        <taxon>Pseudomonadota</taxon>
        <taxon>Gammaproteobacteria</taxon>
        <taxon>Alteromonadales</taxon>
        <taxon>Alteromonadales genera incertae sedis</taxon>
        <taxon>Motilimonas</taxon>
    </lineage>
</organism>
<accession>A0A418YKG2</accession>
<feature type="domain" description="Outer membrane protein assembly factor BamE" evidence="4">
    <location>
        <begin position="114"/>
        <end position="184"/>
    </location>
</feature>
<feature type="signal peptide" evidence="3">
    <location>
        <begin position="1"/>
        <end position="23"/>
    </location>
</feature>
<evidence type="ECO:0000256" key="3">
    <source>
        <dbReference type="SAM" id="SignalP"/>
    </source>
</evidence>
<sequence>MKSISRFTAVLLSACAFSSFANANFMLSKSTPLIELGKTSKADIVTVLGEPDVKRSSLIDGEQLEVLHYSYILADAEPAITGAIATREQGFIFKDDVLVGKEYSSSAAADSTLFDLTKVKQVQQGLTQQEVEQIMGKAKSGYLPPLAANEKGYSWVYLADQSQSEQPSSDLLVVEFNQLGVVTATQFSSVKTLD</sequence>
<name>A0A418YKG2_9GAMM</name>
<keyword evidence="2" id="KW-0472">Membrane</keyword>
<dbReference type="Proteomes" id="UP000283255">
    <property type="component" value="Unassembled WGS sequence"/>
</dbReference>
<dbReference type="RefSeq" id="WP_119908998.1">
    <property type="nucleotide sequence ID" value="NZ_QZCH01000001.1"/>
</dbReference>
<dbReference type="InterPro" id="IPR007450">
    <property type="entry name" value="BamE_dom"/>
</dbReference>
<evidence type="ECO:0000256" key="1">
    <source>
        <dbReference type="ARBA" id="ARBA00022729"/>
    </source>
</evidence>